<dbReference type="Proteomes" id="UP000771797">
    <property type="component" value="Unassembled WGS sequence"/>
</dbReference>
<protein>
    <submittedName>
        <fullName evidence="1">Uncharacterized protein</fullName>
    </submittedName>
</protein>
<gene>
    <name evidence="1" type="ORF">A6D6_01407</name>
</gene>
<evidence type="ECO:0000313" key="2">
    <source>
        <dbReference type="Proteomes" id="UP000771797"/>
    </source>
</evidence>
<name>A0ABQ6YAM2_9GAMM</name>
<organism evidence="1 2">
    <name type="scientific">Alcanivorax xiamenensis</name>
    <dbReference type="NCBI Taxonomy" id="1177156"/>
    <lineage>
        <taxon>Bacteria</taxon>
        <taxon>Pseudomonadati</taxon>
        <taxon>Pseudomonadota</taxon>
        <taxon>Gammaproteobacteria</taxon>
        <taxon>Oceanospirillales</taxon>
        <taxon>Alcanivoracaceae</taxon>
        <taxon>Alcanivorax</taxon>
    </lineage>
</organism>
<sequence>MVRGAAASLFFRRPEELLFVLGINRFFLHHIPNLRLDQSATYTVLVGQPLFQYPVARIQKLHNFAIVTGKDV</sequence>
<accession>A0ABQ6YAM2</accession>
<proteinExistence type="predicted"/>
<keyword evidence="2" id="KW-1185">Reference proteome</keyword>
<evidence type="ECO:0000313" key="1">
    <source>
        <dbReference type="EMBL" id="KAF0806732.1"/>
    </source>
</evidence>
<comment type="caution">
    <text evidence="1">The sequence shown here is derived from an EMBL/GenBank/DDBJ whole genome shotgun (WGS) entry which is preliminary data.</text>
</comment>
<reference evidence="1 2" key="1">
    <citation type="submission" date="2012-09" db="EMBL/GenBank/DDBJ databases">
        <title>Genome Sequence of alkane-degrading Bacterium Alcanivorax sp. 6-D-6.</title>
        <authorList>
            <person name="Lai Q."/>
            <person name="Shao Z."/>
        </authorList>
    </citation>
    <scope>NUCLEOTIDE SEQUENCE [LARGE SCALE GENOMIC DNA]</scope>
    <source>
        <strain evidence="1 2">6-D-6</strain>
    </source>
</reference>
<dbReference type="EMBL" id="AQPF01000007">
    <property type="protein sequence ID" value="KAF0806732.1"/>
    <property type="molecule type" value="Genomic_DNA"/>
</dbReference>